<keyword evidence="6" id="KW-0791">Threonine biosynthesis</keyword>
<protein>
    <recommendedName>
        <fullName evidence="4">threonine synthase</fullName>
        <ecNumber evidence="4">4.2.3.1</ecNumber>
    </recommendedName>
</protein>
<dbReference type="EMBL" id="UOEH01000212">
    <property type="protein sequence ID" value="VAV96889.1"/>
    <property type="molecule type" value="Genomic_DNA"/>
</dbReference>
<dbReference type="PANTHER" id="PTHR42690:SF1">
    <property type="entry name" value="THREONINE SYNTHASE-LIKE 2"/>
    <property type="match status" value="1"/>
</dbReference>
<comment type="cofactor">
    <cofactor evidence="1">
        <name>pyridoxal 5'-phosphate</name>
        <dbReference type="ChEBI" id="CHEBI:597326"/>
    </cofactor>
</comment>
<feature type="domain" description="Threonine synthase N-terminal" evidence="10">
    <location>
        <begin position="2"/>
        <end position="76"/>
    </location>
</feature>
<dbReference type="PANTHER" id="PTHR42690">
    <property type="entry name" value="THREONINE SYNTHASE FAMILY MEMBER"/>
    <property type="match status" value="1"/>
</dbReference>
<evidence type="ECO:0000256" key="6">
    <source>
        <dbReference type="ARBA" id="ARBA00022697"/>
    </source>
</evidence>
<evidence type="ECO:0000256" key="5">
    <source>
        <dbReference type="ARBA" id="ARBA00022605"/>
    </source>
</evidence>
<dbReference type="Pfam" id="PF14821">
    <property type="entry name" value="Thr_synth_N"/>
    <property type="match status" value="1"/>
</dbReference>
<keyword evidence="5" id="KW-0028">Amino-acid biosynthesis</keyword>
<comment type="pathway">
    <text evidence="2">Amino-acid biosynthesis; L-threonine biosynthesis; L-threonine from L-aspartate: step 5/5.</text>
</comment>
<reference evidence="11" key="1">
    <citation type="submission" date="2018-06" db="EMBL/GenBank/DDBJ databases">
        <authorList>
            <person name="Zhirakovskaya E."/>
        </authorList>
    </citation>
    <scope>NUCLEOTIDE SEQUENCE</scope>
</reference>
<evidence type="ECO:0000256" key="7">
    <source>
        <dbReference type="ARBA" id="ARBA00022898"/>
    </source>
</evidence>
<evidence type="ECO:0000256" key="2">
    <source>
        <dbReference type="ARBA" id="ARBA00004979"/>
    </source>
</evidence>
<feature type="domain" description="Tryptophan synthase beta chain-like PALP" evidence="9">
    <location>
        <begin position="102"/>
        <end position="268"/>
    </location>
</feature>
<dbReference type="GO" id="GO:0030170">
    <property type="term" value="F:pyridoxal phosphate binding"/>
    <property type="evidence" value="ECO:0007669"/>
    <property type="project" value="InterPro"/>
</dbReference>
<dbReference type="InterPro" id="IPR029144">
    <property type="entry name" value="Thr_synth_N"/>
</dbReference>
<dbReference type="EC" id="4.2.3.1" evidence="4"/>
<dbReference type="SUPFAM" id="SSF53686">
    <property type="entry name" value="Tryptophan synthase beta subunit-like PLP-dependent enzymes"/>
    <property type="match status" value="1"/>
</dbReference>
<evidence type="ECO:0000313" key="11">
    <source>
        <dbReference type="EMBL" id="VAV96889.1"/>
    </source>
</evidence>
<accession>A0A3B0RY09</accession>
<dbReference type="GO" id="GO:0004795">
    <property type="term" value="F:threonine synthase activity"/>
    <property type="evidence" value="ECO:0007669"/>
    <property type="project" value="UniProtKB-EC"/>
</dbReference>
<name>A0A3B0RY09_9ZZZZ</name>
<dbReference type="InterPro" id="IPR051166">
    <property type="entry name" value="Threonine_Synthase"/>
</dbReference>
<dbReference type="UniPathway" id="UPA00050">
    <property type="reaction ID" value="UER00065"/>
</dbReference>
<organism evidence="11">
    <name type="scientific">hydrothermal vent metagenome</name>
    <dbReference type="NCBI Taxonomy" id="652676"/>
    <lineage>
        <taxon>unclassified sequences</taxon>
        <taxon>metagenomes</taxon>
        <taxon>ecological metagenomes</taxon>
    </lineage>
</organism>
<dbReference type="Gene3D" id="3.90.1380.10">
    <property type="entry name" value="Threonine synthase, N-terminal domain"/>
    <property type="match status" value="1"/>
</dbReference>
<gene>
    <name evidence="11" type="ORF">MNBD_ALPHA05-986</name>
</gene>
<dbReference type="Gene3D" id="3.40.50.1100">
    <property type="match status" value="2"/>
</dbReference>
<evidence type="ECO:0000259" key="9">
    <source>
        <dbReference type="Pfam" id="PF00291"/>
    </source>
</evidence>
<keyword evidence="7" id="KW-0663">Pyridoxal phosphate</keyword>
<feature type="non-terminal residue" evidence="11">
    <location>
        <position position="286"/>
    </location>
</feature>
<dbReference type="InterPro" id="IPR004450">
    <property type="entry name" value="Thr_synthase-like"/>
</dbReference>
<dbReference type="AlphaFoldDB" id="A0A3B0RY09"/>
<dbReference type="InterPro" id="IPR036052">
    <property type="entry name" value="TrpB-like_PALP_sf"/>
</dbReference>
<evidence type="ECO:0000256" key="3">
    <source>
        <dbReference type="ARBA" id="ARBA00005517"/>
    </source>
</evidence>
<evidence type="ECO:0000259" key="10">
    <source>
        <dbReference type="Pfam" id="PF14821"/>
    </source>
</evidence>
<proteinExistence type="inferred from homology"/>
<evidence type="ECO:0000256" key="1">
    <source>
        <dbReference type="ARBA" id="ARBA00001933"/>
    </source>
</evidence>
<dbReference type="PROSITE" id="PS00165">
    <property type="entry name" value="DEHYDRATASE_SER_THR"/>
    <property type="match status" value="1"/>
</dbReference>
<dbReference type="NCBIfam" id="TIGR00260">
    <property type="entry name" value="thrC"/>
    <property type="match status" value="1"/>
</dbReference>
<dbReference type="Pfam" id="PF00291">
    <property type="entry name" value="PALP"/>
    <property type="match status" value="1"/>
</dbReference>
<sequence>MKYISTRGQAPLAGFEEVLLTGLAPDGGLYVPETWPALTADDIADLRNRPYAEVAARVIALFTGEVFSQAQLLEIAGAIYGRFDHADVAPLTKVGDADWILELYHGPTLAFKDFAMQFLGRLFDDVLARRGERLTIIAATSGDTGAAAIDALKSCAHVDVVVLHPEGRVTDVQRRMMTCVDAANVQNIAVAGSFDDCQAIVKELFADRDFVSQVRLGGVNSINWARIAAQTVYYFTAAAAISEVGEGVSFVVPTGNFGDIFAGYVAKKIGLNINRLAVATNANDIL</sequence>
<dbReference type="InterPro" id="IPR001926">
    <property type="entry name" value="TrpB-like_PALP"/>
</dbReference>
<dbReference type="GO" id="GO:0009088">
    <property type="term" value="P:threonine biosynthetic process"/>
    <property type="evidence" value="ECO:0007669"/>
    <property type="project" value="UniProtKB-UniPathway"/>
</dbReference>
<dbReference type="InterPro" id="IPR037158">
    <property type="entry name" value="Thr_synth_N_sf"/>
</dbReference>
<evidence type="ECO:0000256" key="4">
    <source>
        <dbReference type="ARBA" id="ARBA00013028"/>
    </source>
</evidence>
<comment type="similarity">
    <text evidence="3">Belongs to the threonine synthase family.</text>
</comment>
<dbReference type="InterPro" id="IPR000634">
    <property type="entry name" value="Ser/Thr_deHydtase_PyrdxlP-BS"/>
</dbReference>
<evidence type="ECO:0000256" key="8">
    <source>
        <dbReference type="ARBA" id="ARBA00023239"/>
    </source>
</evidence>
<keyword evidence="8 11" id="KW-0456">Lyase</keyword>